<dbReference type="AlphaFoldDB" id="W7MLG5"/>
<evidence type="ECO:0000313" key="1">
    <source>
        <dbReference type="EMBL" id="EWG45492.1"/>
    </source>
</evidence>
<sequence length="190" mass="21734">MSKLGVPTPDNPFVFDYSVSQEKTDLTTVNPAATKANLPTPDSLVPKSFQYNPSPLSSFFQGTLNYRMLTHRTKKPHYHKENVLSRMKTWAMSSSAWTLRLEYGSSLEIKHENFCPLRNVDDDLKPRLKFTIGSFTKFKIKSYRRLVNSHVGDAFEMTGRFLFTGEIKDSDYMGAFTSCARKETLLIRAD</sequence>
<organism evidence="1 2">
    <name type="scientific">Gibberella moniliformis (strain M3125 / FGSC 7600)</name>
    <name type="common">Maize ear and stalk rot fungus</name>
    <name type="synonym">Fusarium verticillioides</name>
    <dbReference type="NCBI Taxonomy" id="334819"/>
    <lineage>
        <taxon>Eukaryota</taxon>
        <taxon>Fungi</taxon>
        <taxon>Dikarya</taxon>
        <taxon>Ascomycota</taxon>
        <taxon>Pezizomycotina</taxon>
        <taxon>Sordariomycetes</taxon>
        <taxon>Hypocreomycetidae</taxon>
        <taxon>Hypocreales</taxon>
        <taxon>Nectriaceae</taxon>
        <taxon>Fusarium</taxon>
        <taxon>Fusarium fujikuroi species complex</taxon>
    </lineage>
</organism>
<dbReference type="OrthoDB" id="5430916at2759"/>
<evidence type="ECO:0000313" key="2">
    <source>
        <dbReference type="Proteomes" id="UP000009096"/>
    </source>
</evidence>
<dbReference type="KEGG" id="fvr:FVEG_15828"/>
<keyword evidence="2" id="KW-1185">Reference proteome</keyword>
<protein>
    <submittedName>
        <fullName evidence="1">Uncharacterized protein</fullName>
    </submittedName>
</protein>
<reference evidence="1 2" key="1">
    <citation type="journal article" date="2010" name="Nature">
        <title>Comparative genomics reveals mobile pathogenicity chromosomes in Fusarium.</title>
        <authorList>
            <person name="Ma L.J."/>
            <person name="van der Does H.C."/>
            <person name="Borkovich K.A."/>
            <person name="Coleman J.J."/>
            <person name="Daboussi M.J."/>
            <person name="Di Pietro A."/>
            <person name="Dufresne M."/>
            <person name="Freitag M."/>
            <person name="Grabherr M."/>
            <person name="Henrissat B."/>
            <person name="Houterman P.M."/>
            <person name="Kang S."/>
            <person name="Shim W.B."/>
            <person name="Woloshuk C."/>
            <person name="Xie X."/>
            <person name="Xu J.R."/>
            <person name="Antoniw J."/>
            <person name="Baker S.E."/>
            <person name="Bluhm B.H."/>
            <person name="Breakspear A."/>
            <person name="Brown D.W."/>
            <person name="Butchko R.A."/>
            <person name="Chapman S."/>
            <person name="Coulson R."/>
            <person name="Coutinho P.M."/>
            <person name="Danchin E.G."/>
            <person name="Diener A."/>
            <person name="Gale L.R."/>
            <person name="Gardiner D.M."/>
            <person name="Goff S."/>
            <person name="Hammond-Kosack K.E."/>
            <person name="Hilburn K."/>
            <person name="Hua-Van A."/>
            <person name="Jonkers W."/>
            <person name="Kazan K."/>
            <person name="Kodira C.D."/>
            <person name="Koehrsen M."/>
            <person name="Kumar L."/>
            <person name="Lee Y.H."/>
            <person name="Li L."/>
            <person name="Manners J.M."/>
            <person name="Miranda-Saavedra D."/>
            <person name="Mukherjee M."/>
            <person name="Park G."/>
            <person name="Park J."/>
            <person name="Park S.Y."/>
            <person name="Proctor R.H."/>
            <person name="Regev A."/>
            <person name="Ruiz-Roldan M.C."/>
            <person name="Sain D."/>
            <person name="Sakthikumar S."/>
            <person name="Sykes S."/>
            <person name="Schwartz D.C."/>
            <person name="Turgeon B.G."/>
            <person name="Wapinski I."/>
            <person name="Yoder O."/>
            <person name="Young S."/>
            <person name="Zeng Q."/>
            <person name="Zhou S."/>
            <person name="Galagan J."/>
            <person name="Cuomo C.A."/>
            <person name="Kistler H.C."/>
            <person name="Rep M."/>
        </authorList>
    </citation>
    <scope>NUCLEOTIDE SEQUENCE [LARGE SCALE GENOMIC DNA]</scope>
    <source>
        <strain evidence="2">M3125 / FGSC 7600</strain>
    </source>
</reference>
<gene>
    <name evidence="1" type="ORF">FVEG_15828</name>
</gene>
<dbReference type="EMBL" id="DS022248">
    <property type="protein sequence ID" value="EWG45492.1"/>
    <property type="molecule type" value="Genomic_DNA"/>
</dbReference>
<accession>W7MLG5</accession>
<dbReference type="Proteomes" id="UP000009096">
    <property type="component" value="Chromosome 2"/>
</dbReference>
<dbReference type="VEuPathDB" id="FungiDB:FVEG_15828"/>
<dbReference type="EMBL" id="CM000579">
    <property type="protein sequence ID" value="EWG45492.1"/>
    <property type="molecule type" value="Genomic_DNA"/>
</dbReference>
<dbReference type="RefSeq" id="XP_018751683.1">
    <property type="nucleotide sequence ID" value="XM_018905045.1"/>
</dbReference>
<name>W7MLG5_GIBM7</name>
<proteinExistence type="predicted"/>
<dbReference type="GeneID" id="30072704"/>